<dbReference type="Gene3D" id="2.30.30.140">
    <property type="match status" value="1"/>
</dbReference>
<organism evidence="4 5">
    <name type="scientific">Paralvinella palmiformis</name>
    <dbReference type="NCBI Taxonomy" id="53620"/>
    <lineage>
        <taxon>Eukaryota</taxon>
        <taxon>Metazoa</taxon>
        <taxon>Spiralia</taxon>
        <taxon>Lophotrochozoa</taxon>
        <taxon>Annelida</taxon>
        <taxon>Polychaeta</taxon>
        <taxon>Sedentaria</taxon>
        <taxon>Canalipalpata</taxon>
        <taxon>Terebellida</taxon>
        <taxon>Terebelliformia</taxon>
        <taxon>Alvinellidae</taxon>
        <taxon>Paralvinella</taxon>
    </lineage>
</organism>
<dbReference type="Proteomes" id="UP001208570">
    <property type="component" value="Unassembled WGS sequence"/>
</dbReference>
<feature type="region of interest" description="Disordered" evidence="1">
    <location>
        <begin position="482"/>
        <end position="504"/>
    </location>
</feature>
<evidence type="ECO:0000256" key="1">
    <source>
        <dbReference type="SAM" id="MobiDB-lite"/>
    </source>
</evidence>
<feature type="domain" description="Schlafen AlbA-2" evidence="3">
    <location>
        <begin position="802"/>
        <end position="939"/>
    </location>
</feature>
<dbReference type="Pfam" id="PF00567">
    <property type="entry name" value="TUDOR"/>
    <property type="match status" value="1"/>
</dbReference>
<dbReference type="InterPro" id="IPR002999">
    <property type="entry name" value="Tudor"/>
</dbReference>
<accession>A0AAD9KAY9</accession>
<evidence type="ECO:0000313" key="5">
    <source>
        <dbReference type="Proteomes" id="UP001208570"/>
    </source>
</evidence>
<dbReference type="InterPro" id="IPR029684">
    <property type="entry name" value="Schlafen"/>
</dbReference>
<gene>
    <name evidence="4" type="ORF">LSH36_21g03010</name>
</gene>
<evidence type="ECO:0000259" key="3">
    <source>
        <dbReference type="Pfam" id="PF04326"/>
    </source>
</evidence>
<dbReference type="InterPro" id="IPR011989">
    <property type="entry name" value="ARM-like"/>
</dbReference>
<dbReference type="Gene3D" id="1.25.10.10">
    <property type="entry name" value="Leucine-rich Repeat Variant"/>
    <property type="match status" value="1"/>
</dbReference>
<dbReference type="PANTHER" id="PTHR12155">
    <property type="entry name" value="SCHLAFEN"/>
    <property type="match status" value="1"/>
</dbReference>
<reference evidence="4" key="1">
    <citation type="journal article" date="2023" name="Mol. Biol. Evol.">
        <title>Third-Generation Sequencing Reveals the Adaptive Role of the Epigenome in Three Deep-Sea Polychaetes.</title>
        <authorList>
            <person name="Perez M."/>
            <person name="Aroh O."/>
            <person name="Sun Y."/>
            <person name="Lan Y."/>
            <person name="Juniper S.K."/>
            <person name="Young C.R."/>
            <person name="Angers B."/>
            <person name="Qian P.Y."/>
        </authorList>
    </citation>
    <scope>NUCLEOTIDE SEQUENCE</scope>
    <source>
        <strain evidence="4">P08H-3</strain>
    </source>
</reference>
<protein>
    <submittedName>
        <fullName evidence="4">Uncharacterized protein</fullName>
    </submittedName>
</protein>
<evidence type="ECO:0000259" key="2">
    <source>
        <dbReference type="Pfam" id="PF00567"/>
    </source>
</evidence>
<dbReference type="PANTHER" id="PTHR12155:SF41">
    <property type="entry name" value="SCHLAFEN ALBA-2 DOMAIN-CONTAINING PROTEIN"/>
    <property type="match status" value="1"/>
</dbReference>
<dbReference type="SUPFAM" id="SSF48371">
    <property type="entry name" value="ARM repeat"/>
    <property type="match status" value="1"/>
</dbReference>
<proteinExistence type="predicted"/>
<comment type="caution">
    <text evidence="4">The sequence shown here is derived from an EMBL/GenBank/DDBJ whole genome shotgun (WGS) entry which is preliminary data.</text>
</comment>
<keyword evidence="5" id="KW-1185">Reference proteome</keyword>
<evidence type="ECO:0000313" key="4">
    <source>
        <dbReference type="EMBL" id="KAK2168016.1"/>
    </source>
</evidence>
<dbReference type="EMBL" id="JAODUP010000021">
    <property type="protein sequence ID" value="KAK2168016.1"/>
    <property type="molecule type" value="Genomic_DNA"/>
</dbReference>
<name>A0AAD9KAY9_9ANNE</name>
<dbReference type="InterPro" id="IPR007421">
    <property type="entry name" value="Schlafen_AlbA_2_dom"/>
</dbReference>
<feature type="domain" description="Tudor" evidence="2">
    <location>
        <begin position="203"/>
        <end position="315"/>
    </location>
</feature>
<dbReference type="Pfam" id="PF04326">
    <property type="entry name" value="SLFN_AlbA_2"/>
    <property type="match status" value="1"/>
</dbReference>
<dbReference type="InterPro" id="IPR016024">
    <property type="entry name" value="ARM-type_fold"/>
</dbReference>
<sequence>MSCVLAAKYCNKTSTAKSNLINHGIIERLVSILKDCLNATTSGHRVTEKDDQDCSSLQVRLVESNPVNTVLLLLKFFALGPLRRASASVKQLAKILLELCDWRNVHIFPVVNRAKAKAEDLLVGKDFMTVVEDIELETKQKYLTKYLGIDLPDTTEAISGKVLSDLDHMTSDSDFIGELKREAQVIESQCQSLTCNKVELVRIVIKTVVGPCQYWAWIRAEETRAKVDAIQKSLLKLLTQDRLCLSLPHVGEMIIVGRSDIGPYRARVLQSSNEAVRVFAVDYGFIRELETKWLFQVDLQTRSIPPQATYCEMKGNEDDILDVLLTWVMCDNEALQIQALHIMCNLTSHTELREVFGSRGLVENILGLIERCHRSLEDAATQNILGQALHLLNNLLFESTANKERFSRAEGLELLISEILSAEVTNNSLHRAVLGVLRVYVGRCGLRNYCAAYGLGSLTQNTKGQYSMTDRAQVQVEKKSSYFSQVPSQRHTDTLNTTSPQNGLATPKYPLAGSTESIQHHTQTIISESKQDLTEAVGTEIHQHHENSQVISTESHEIQSKTLNAELPQSMSVNIDSNLHTSGNISGDRIWHKSNTACILSCQHCSEGHTAHSTEFPVKPVKPSQRISNDISFESCHSDSGTITSDDSLNVSMSHDRKYYWTMGRGQRIINGQNGVIGEVGCETRTVNGFCEGYIDGGNRCEGSSRGNLSSGHHSSGEENCCFRSIIKPDNLHDCIDGAARQHATNSDLVQKVNGSNSHRLNQIDSCDGRKMTARNKIKFENYHSPGQYVNFKTDQTHEIVKAQCAKDIKEKSCAKIMCSFLNSECRRKNKELYCLSVCLFVGVGGTLYYGIEKNGKVNGLYFKRDAADSLRLGIARVVMMLTPPIHPTLYELDFIPVFDEGVIKNYFVLEIYIKPTGTGLYAIKENEVYFRQEGRTYLASYQDINMKAVRDEEEHYLSIVDTLLKEIEALKT</sequence>
<dbReference type="SUPFAM" id="SSF63748">
    <property type="entry name" value="Tudor/PWWP/MBT"/>
    <property type="match status" value="1"/>
</dbReference>
<dbReference type="AlphaFoldDB" id="A0AAD9KAY9"/>